<keyword evidence="2" id="KW-1185">Reference proteome</keyword>
<protein>
    <submittedName>
        <fullName evidence="1">Uncharacterized protein</fullName>
    </submittedName>
</protein>
<accession>A0AAE1FS88</accession>
<dbReference type="AlphaFoldDB" id="A0AAE1FS88"/>
<evidence type="ECO:0000313" key="2">
    <source>
        <dbReference type="Proteomes" id="UP001286313"/>
    </source>
</evidence>
<gene>
    <name evidence="1" type="ORF">Pcinc_016694</name>
</gene>
<comment type="caution">
    <text evidence="1">The sequence shown here is derived from an EMBL/GenBank/DDBJ whole genome shotgun (WGS) entry which is preliminary data.</text>
</comment>
<reference evidence="1" key="1">
    <citation type="submission" date="2023-10" db="EMBL/GenBank/DDBJ databases">
        <title>Genome assemblies of two species of porcelain crab, Petrolisthes cinctipes and Petrolisthes manimaculis (Anomura: Porcellanidae).</title>
        <authorList>
            <person name="Angst P."/>
        </authorList>
    </citation>
    <scope>NUCLEOTIDE SEQUENCE</scope>
    <source>
        <strain evidence="1">PB745_01</strain>
        <tissue evidence="1">Gill</tissue>
    </source>
</reference>
<name>A0AAE1FS88_PETCI</name>
<proteinExistence type="predicted"/>
<dbReference type="EMBL" id="JAWQEG010001530">
    <property type="protein sequence ID" value="KAK3878686.1"/>
    <property type="molecule type" value="Genomic_DNA"/>
</dbReference>
<evidence type="ECO:0000313" key="1">
    <source>
        <dbReference type="EMBL" id="KAK3878686.1"/>
    </source>
</evidence>
<organism evidence="1 2">
    <name type="scientific">Petrolisthes cinctipes</name>
    <name type="common">Flat porcelain crab</name>
    <dbReference type="NCBI Taxonomy" id="88211"/>
    <lineage>
        <taxon>Eukaryota</taxon>
        <taxon>Metazoa</taxon>
        <taxon>Ecdysozoa</taxon>
        <taxon>Arthropoda</taxon>
        <taxon>Crustacea</taxon>
        <taxon>Multicrustacea</taxon>
        <taxon>Malacostraca</taxon>
        <taxon>Eumalacostraca</taxon>
        <taxon>Eucarida</taxon>
        <taxon>Decapoda</taxon>
        <taxon>Pleocyemata</taxon>
        <taxon>Anomura</taxon>
        <taxon>Galatheoidea</taxon>
        <taxon>Porcellanidae</taxon>
        <taxon>Petrolisthes</taxon>
    </lineage>
</organism>
<sequence length="103" mass="11064">MANGVYVEAEQQFNNGARDVSLNARSPHKWWSTLKSAVFGSDSSLPPLVGDGGSLVYEPGDPSLPLSPSSPTAKRLVIEHAEAVTDVHLVCFVQLRTTPNPIH</sequence>
<dbReference type="Proteomes" id="UP001286313">
    <property type="component" value="Unassembled WGS sequence"/>
</dbReference>